<protein>
    <submittedName>
        <fullName evidence="1">Uncharacterized protein</fullName>
    </submittedName>
</protein>
<dbReference type="EMBL" id="BPLQ01014758">
    <property type="protein sequence ID" value="GIY83005.1"/>
    <property type="molecule type" value="Genomic_DNA"/>
</dbReference>
<gene>
    <name evidence="1" type="ORF">CDAR_553821</name>
</gene>
<keyword evidence="2" id="KW-1185">Reference proteome</keyword>
<dbReference type="Proteomes" id="UP001054837">
    <property type="component" value="Unassembled WGS sequence"/>
</dbReference>
<name>A0AAV4WJF3_9ARAC</name>
<reference evidence="1 2" key="1">
    <citation type="submission" date="2021-06" db="EMBL/GenBank/DDBJ databases">
        <title>Caerostris darwini draft genome.</title>
        <authorList>
            <person name="Kono N."/>
            <person name="Arakawa K."/>
        </authorList>
    </citation>
    <scope>NUCLEOTIDE SEQUENCE [LARGE SCALE GENOMIC DNA]</scope>
</reference>
<evidence type="ECO:0000313" key="2">
    <source>
        <dbReference type="Proteomes" id="UP001054837"/>
    </source>
</evidence>
<comment type="caution">
    <text evidence="1">The sequence shown here is derived from an EMBL/GenBank/DDBJ whole genome shotgun (WGS) entry which is preliminary data.</text>
</comment>
<organism evidence="1 2">
    <name type="scientific">Caerostris darwini</name>
    <dbReference type="NCBI Taxonomy" id="1538125"/>
    <lineage>
        <taxon>Eukaryota</taxon>
        <taxon>Metazoa</taxon>
        <taxon>Ecdysozoa</taxon>
        <taxon>Arthropoda</taxon>
        <taxon>Chelicerata</taxon>
        <taxon>Arachnida</taxon>
        <taxon>Araneae</taxon>
        <taxon>Araneomorphae</taxon>
        <taxon>Entelegynae</taxon>
        <taxon>Araneoidea</taxon>
        <taxon>Araneidae</taxon>
        <taxon>Caerostris</taxon>
    </lineage>
</organism>
<evidence type="ECO:0000313" key="1">
    <source>
        <dbReference type="EMBL" id="GIY83005.1"/>
    </source>
</evidence>
<dbReference type="AlphaFoldDB" id="A0AAV4WJF3"/>
<accession>A0AAV4WJF3</accession>
<sequence length="108" mass="12579">MVFCLHKLINLLLVLRDKNMSSDLKLIDTALELLTTRDEILQQIALDNLKFMVRRQLGQALNDGAEVKIVHRLTKEICAVQSTSLQWTKRNRKMFSEEDFHFHQKGKG</sequence>
<proteinExistence type="predicted"/>